<dbReference type="InterPro" id="IPR002048">
    <property type="entry name" value="EF_hand_dom"/>
</dbReference>
<dbReference type="SUPFAM" id="SSF47473">
    <property type="entry name" value="EF-hand"/>
    <property type="match status" value="1"/>
</dbReference>
<dbReference type="Proteomes" id="UP000224567">
    <property type="component" value="Unassembled WGS sequence"/>
</dbReference>
<gene>
    <name evidence="5" type="ORF">CQW23_09238</name>
</gene>
<feature type="domain" description="EF-hand" evidence="4">
    <location>
        <begin position="23"/>
        <end position="58"/>
    </location>
</feature>
<organism evidence="5 6">
    <name type="scientific">Capsicum baccatum</name>
    <name type="common">Peruvian pepper</name>
    <dbReference type="NCBI Taxonomy" id="33114"/>
    <lineage>
        <taxon>Eukaryota</taxon>
        <taxon>Viridiplantae</taxon>
        <taxon>Streptophyta</taxon>
        <taxon>Embryophyta</taxon>
        <taxon>Tracheophyta</taxon>
        <taxon>Spermatophyta</taxon>
        <taxon>Magnoliopsida</taxon>
        <taxon>eudicotyledons</taxon>
        <taxon>Gunneridae</taxon>
        <taxon>Pentapetalae</taxon>
        <taxon>asterids</taxon>
        <taxon>lamiids</taxon>
        <taxon>Solanales</taxon>
        <taxon>Solanaceae</taxon>
        <taxon>Solanoideae</taxon>
        <taxon>Capsiceae</taxon>
        <taxon>Capsicum</taxon>
    </lineage>
</organism>
<dbReference type="STRING" id="33114.A0A2G2WWC3"/>
<dbReference type="EMBL" id="MLFT02000004">
    <property type="protein sequence ID" value="PHT49491.1"/>
    <property type="molecule type" value="Genomic_DNA"/>
</dbReference>
<dbReference type="AlphaFoldDB" id="A0A2G2WWC3"/>
<keyword evidence="3" id="KW-0106">Calcium</keyword>
<evidence type="ECO:0000256" key="3">
    <source>
        <dbReference type="ARBA" id="ARBA00022837"/>
    </source>
</evidence>
<dbReference type="InterPro" id="IPR018247">
    <property type="entry name" value="EF_Hand_1_Ca_BS"/>
</dbReference>
<evidence type="ECO:0000259" key="4">
    <source>
        <dbReference type="PROSITE" id="PS50222"/>
    </source>
</evidence>
<protein>
    <recommendedName>
        <fullName evidence="4">EF-hand domain-containing protein</fullName>
    </recommendedName>
</protein>
<evidence type="ECO:0000313" key="6">
    <source>
        <dbReference type="Proteomes" id="UP000224567"/>
    </source>
</evidence>
<keyword evidence="2" id="KW-0677">Repeat</keyword>
<reference evidence="5 6" key="1">
    <citation type="journal article" date="2017" name="Genome Biol.">
        <title>New reference genome sequences of hot pepper reveal the massive evolution of plant disease-resistance genes by retroduplication.</title>
        <authorList>
            <person name="Kim S."/>
            <person name="Park J."/>
            <person name="Yeom S.I."/>
            <person name="Kim Y.M."/>
            <person name="Seo E."/>
            <person name="Kim K.T."/>
            <person name="Kim M.S."/>
            <person name="Lee J.M."/>
            <person name="Cheong K."/>
            <person name="Shin H.S."/>
            <person name="Kim S.B."/>
            <person name="Han K."/>
            <person name="Lee J."/>
            <person name="Park M."/>
            <person name="Lee H.A."/>
            <person name="Lee H.Y."/>
            <person name="Lee Y."/>
            <person name="Oh S."/>
            <person name="Lee J.H."/>
            <person name="Choi E."/>
            <person name="Choi E."/>
            <person name="Lee S.E."/>
            <person name="Jeon J."/>
            <person name="Kim H."/>
            <person name="Choi G."/>
            <person name="Song H."/>
            <person name="Lee J."/>
            <person name="Lee S.C."/>
            <person name="Kwon J.K."/>
            <person name="Lee H.Y."/>
            <person name="Koo N."/>
            <person name="Hong Y."/>
            <person name="Kim R.W."/>
            <person name="Kang W.H."/>
            <person name="Huh J.H."/>
            <person name="Kang B.C."/>
            <person name="Yang T.J."/>
            <person name="Lee Y.H."/>
            <person name="Bennetzen J.L."/>
            <person name="Choi D."/>
        </authorList>
    </citation>
    <scope>NUCLEOTIDE SEQUENCE [LARGE SCALE GENOMIC DNA]</scope>
    <source>
        <strain evidence="6">cv. PBC81</strain>
    </source>
</reference>
<dbReference type="InterPro" id="IPR011992">
    <property type="entry name" value="EF-hand-dom_pair"/>
</dbReference>
<dbReference type="PROSITE" id="PS50222">
    <property type="entry name" value="EF_HAND_2"/>
    <property type="match status" value="4"/>
</dbReference>
<sequence>MESHSGVCFSYNPNLMMRMEEYQEQQQYRRLFEYLDENGDGKISASELQQCLHLIGKDMSFDEAEAAVAANDSDNDNLLDFNEFMRLVEDVAGMTEEERARELKEAFRMYEMEGYGCITPESLKRMLDRLGETRTVDECRGMIARYDINGDGLLNFDEFVIMMRC</sequence>
<feature type="domain" description="EF-hand" evidence="4">
    <location>
        <begin position="98"/>
        <end position="133"/>
    </location>
</feature>
<dbReference type="Gene3D" id="1.10.238.10">
    <property type="entry name" value="EF-hand"/>
    <property type="match status" value="2"/>
</dbReference>
<evidence type="ECO:0000256" key="2">
    <source>
        <dbReference type="ARBA" id="ARBA00022737"/>
    </source>
</evidence>
<dbReference type="SMART" id="SM00054">
    <property type="entry name" value="EFh"/>
    <property type="match status" value="4"/>
</dbReference>
<dbReference type="CDD" id="cd00051">
    <property type="entry name" value="EFh"/>
    <property type="match status" value="1"/>
</dbReference>
<evidence type="ECO:0000313" key="5">
    <source>
        <dbReference type="EMBL" id="PHT49491.1"/>
    </source>
</evidence>
<dbReference type="FunFam" id="1.10.238.10:FF:000001">
    <property type="entry name" value="Calmodulin 1"/>
    <property type="match status" value="1"/>
</dbReference>
<accession>A0A2G2WWC3</accession>
<name>A0A2G2WWC3_CAPBA</name>
<feature type="domain" description="EF-hand" evidence="4">
    <location>
        <begin position="134"/>
        <end position="165"/>
    </location>
</feature>
<keyword evidence="1" id="KW-0479">Metal-binding</keyword>
<dbReference type="GO" id="GO:0005509">
    <property type="term" value="F:calcium ion binding"/>
    <property type="evidence" value="ECO:0007669"/>
    <property type="project" value="InterPro"/>
</dbReference>
<comment type="caution">
    <text evidence="5">The sequence shown here is derived from an EMBL/GenBank/DDBJ whole genome shotgun (WGS) entry which is preliminary data.</text>
</comment>
<dbReference type="PANTHER" id="PTHR10891">
    <property type="entry name" value="EF-HAND CALCIUM-BINDING DOMAIN CONTAINING PROTEIN"/>
    <property type="match status" value="1"/>
</dbReference>
<dbReference type="OrthoDB" id="26525at2759"/>
<evidence type="ECO:0000256" key="1">
    <source>
        <dbReference type="ARBA" id="ARBA00022723"/>
    </source>
</evidence>
<proteinExistence type="predicted"/>
<reference evidence="6" key="2">
    <citation type="journal article" date="2017" name="J. Anim. Genet.">
        <title>Multiple reference genome sequences of hot pepper reveal the massive evolution of plant disease resistance genes by retroduplication.</title>
        <authorList>
            <person name="Kim S."/>
            <person name="Park J."/>
            <person name="Yeom S.-I."/>
            <person name="Kim Y.-M."/>
            <person name="Seo E."/>
            <person name="Kim K.-T."/>
            <person name="Kim M.-S."/>
            <person name="Lee J.M."/>
            <person name="Cheong K."/>
            <person name="Shin H.-S."/>
            <person name="Kim S.-B."/>
            <person name="Han K."/>
            <person name="Lee J."/>
            <person name="Park M."/>
            <person name="Lee H.-A."/>
            <person name="Lee H.-Y."/>
            <person name="Lee Y."/>
            <person name="Oh S."/>
            <person name="Lee J.H."/>
            <person name="Choi E."/>
            <person name="Choi E."/>
            <person name="Lee S.E."/>
            <person name="Jeon J."/>
            <person name="Kim H."/>
            <person name="Choi G."/>
            <person name="Song H."/>
            <person name="Lee J."/>
            <person name="Lee S.-C."/>
            <person name="Kwon J.-K."/>
            <person name="Lee H.-Y."/>
            <person name="Koo N."/>
            <person name="Hong Y."/>
            <person name="Kim R.W."/>
            <person name="Kang W.-H."/>
            <person name="Huh J.H."/>
            <person name="Kang B.-C."/>
            <person name="Yang T.-J."/>
            <person name="Lee Y.-H."/>
            <person name="Bennetzen J.L."/>
            <person name="Choi D."/>
        </authorList>
    </citation>
    <scope>NUCLEOTIDE SEQUENCE [LARGE SCALE GENOMIC DNA]</scope>
    <source>
        <strain evidence="6">cv. PBC81</strain>
    </source>
</reference>
<dbReference type="Pfam" id="PF13499">
    <property type="entry name" value="EF-hand_7"/>
    <property type="match status" value="2"/>
</dbReference>
<dbReference type="PROSITE" id="PS00018">
    <property type="entry name" value="EF_HAND_1"/>
    <property type="match status" value="3"/>
</dbReference>
<dbReference type="InterPro" id="IPR039647">
    <property type="entry name" value="EF_hand_pair_protein_CML-like"/>
</dbReference>
<feature type="domain" description="EF-hand" evidence="4">
    <location>
        <begin position="59"/>
        <end position="94"/>
    </location>
</feature>
<keyword evidence="6" id="KW-1185">Reference proteome</keyword>